<comment type="caution">
    <text evidence="1">The sequence shown here is derived from an EMBL/GenBank/DDBJ whole genome shotgun (WGS) entry which is preliminary data.</text>
</comment>
<dbReference type="Proteomes" id="UP000640614">
    <property type="component" value="Unassembled WGS sequence"/>
</dbReference>
<accession>A0ABR9TPG6</accession>
<protein>
    <submittedName>
        <fullName evidence="1">Oxidoreductase</fullName>
    </submittedName>
</protein>
<evidence type="ECO:0000313" key="2">
    <source>
        <dbReference type="Proteomes" id="UP000640614"/>
    </source>
</evidence>
<dbReference type="EMBL" id="PRDM01000005">
    <property type="protein sequence ID" value="MBE8727265.1"/>
    <property type="molecule type" value="Genomic_DNA"/>
</dbReference>
<sequence>MNSKALSIFTFSFLLLFSCTKKQENQSVEDLPAPVENIEKDSITDQETPRKESINLFTIMPKDSSDVAFVSLSDIYPLNETDAEALPNIEERGILSAEYMTLEAKYRKKFLSKINISENDSLFAYDYGKNKLARFAIKNLKASALLNGYSSQEDWPYKPYDYMVGFSINKELLNGFSEYYRDAIVYVGKKNPFSTEGLTAIAWKKMTSAEFPSKPLKNEDRKLLKNTSLGSMYFYKNNSFHYFIQDYLDSRKEVFARRLLILNPETKDIILEKLYSQSEGTSPSPLNYQNPDNIIEQYTGKLFKDKPPVVFGFLYESFGCPVISLIDKSKEEIYIQCDNRH</sequence>
<organism evidence="1 2">
    <name type="scientific">Flavobacterium hungaricum</name>
    <dbReference type="NCBI Taxonomy" id="2082725"/>
    <lineage>
        <taxon>Bacteria</taxon>
        <taxon>Pseudomonadati</taxon>
        <taxon>Bacteroidota</taxon>
        <taxon>Flavobacteriia</taxon>
        <taxon>Flavobacteriales</taxon>
        <taxon>Flavobacteriaceae</taxon>
        <taxon>Flavobacterium</taxon>
    </lineage>
</organism>
<proteinExistence type="predicted"/>
<reference evidence="1 2" key="1">
    <citation type="submission" date="2018-07" db="EMBL/GenBank/DDBJ databases">
        <title>Genome assembly of strain KB82.</title>
        <authorList>
            <person name="Kukolya J."/>
            <person name="Horvath B."/>
            <person name="Nagy I."/>
            <person name="Toth A."/>
        </authorList>
    </citation>
    <scope>NUCLEOTIDE SEQUENCE [LARGE SCALE GENOMIC DNA]</scope>
    <source>
        <strain evidence="1 2">Kb82</strain>
    </source>
</reference>
<dbReference type="RefSeq" id="WP_194140430.1">
    <property type="nucleotide sequence ID" value="NZ_PRDM01000005.1"/>
</dbReference>
<evidence type="ECO:0000313" key="1">
    <source>
        <dbReference type="EMBL" id="MBE8727265.1"/>
    </source>
</evidence>
<name>A0ABR9TPG6_9FLAO</name>
<keyword evidence="2" id="KW-1185">Reference proteome</keyword>
<gene>
    <name evidence="1" type="ORF">C4F50_20315</name>
</gene>
<dbReference type="PROSITE" id="PS51257">
    <property type="entry name" value="PROKAR_LIPOPROTEIN"/>
    <property type="match status" value="1"/>
</dbReference>